<organism evidence="1 2">
    <name type="scientific">Sphingomonas aliaeris</name>
    <dbReference type="NCBI Taxonomy" id="2759526"/>
    <lineage>
        <taxon>Bacteria</taxon>
        <taxon>Pseudomonadati</taxon>
        <taxon>Pseudomonadota</taxon>
        <taxon>Alphaproteobacteria</taxon>
        <taxon>Sphingomonadales</taxon>
        <taxon>Sphingomonadaceae</taxon>
        <taxon>Sphingomonas</taxon>
    </lineage>
</organism>
<dbReference type="SUPFAM" id="SSF102829">
    <property type="entry name" value="Cell division protein ZapA-like"/>
    <property type="match status" value="1"/>
</dbReference>
<dbReference type="KEGG" id="sari:H5J25_11690"/>
<dbReference type="InterPro" id="IPR036192">
    <property type="entry name" value="Cell_div_ZapA-like_sf"/>
</dbReference>
<dbReference type="GO" id="GO:0051301">
    <property type="term" value="P:cell division"/>
    <property type="evidence" value="ECO:0007669"/>
    <property type="project" value="UniProtKB-KW"/>
</dbReference>
<evidence type="ECO:0000313" key="2">
    <source>
        <dbReference type="Proteomes" id="UP000595894"/>
    </source>
</evidence>
<dbReference type="InterPro" id="IPR007838">
    <property type="entry name" value="Cell_div_ZapA-like"/>
</dbReference>
<accession>A0A974S344</accession>
<sequence>MADVTLTIGGSRHIVACRDGEEDQLLTIGALLDARWSAAKRAAGGLGGERAMLFVALMLADDLHDAQNRPPEAAPASVSDAQLEKLADRLEALAASLEN</sequence>
<dbReference type="AlphaFoldDB" id="A0A974S344"/>
<keyword evidence="1" id="KW-0132">Cell division</keyword>
<keyword evidence="2" id="KW-1185">Reference proteome</keyword>
<gene>
    <name evidence="1" type="ORF">H5J25_11690</name>
</gene>
<name>A0A974S344_9SPHN</name>
<dbReference type="RefSeq" id="WP_202091165.1">
    <property type="nucleotide sequence ID" value="NZ_CP061035.1"/>
</dbReference>
<evidence type="ECO:0000313" key="1">
    <source>
        <dbReference type="EMBL" id="QQV76182.1"/>
    </source>
</evidence>
<reference evidence="2" key="1">
    <citation type="submission" date="2020-09" db="EMBL/GenBank/DDBJ databases">
        <title>Sphingomonas sp., a new species isolated from pork steak.</title>
        <authorList>
            <person name="Heidler von Heilborn D."/>
        </authorList>
    </citation>
    <scope>NUCLEOTIDE SEQUENCE [LARGE SCALE GENOMIC DNA]</scope>
</reference>
<keyword evidence="1" id="KW-0131">Cell cycle</keyword>
<protein>
    <submittedName>
        <fullName evidence="1">Cell division protein ZapA</fullName>
    </submittedName>
</protein>
<proteinExistence type="predicted"/>
<dbReference type="EMBL" id="CP061035">
    <property type="protein sequence ID" value="QQV76182.1"/>
    <property type="molecule type" value="Genomic_DNA"/>
</dbReference>
<dbReference type="Pfam" id="PF05164">
    <property type="entry name" value="ZapA"/>
    <property type="match status" value="1"/>
</dbReference>
<dbReference type="Proteomes" id="UP000595894">
    <property type="component" value="Chromosome"/>
</dbReference>